<dbReference type="InterPro" id="IPR038322">
    <property type="entry name" value="Pex19_C_sf"/>
</dbReference>
<dbReference type="GO" id="GO:0033328">
    <property type="term" value="F:peroxisome membrane targeting sequence binding"/>
    <property type="evidence" value="ECO:0007669"/>
    <property type="project" value="EnsemblFungi"/>
</dbReference>
<name>G0WAE0_NAUDC</name>
<organism evidence="2 3">
    <name type="scientific">Naumovozyma dairenensis (strain ATCC 10597 / BCRC 20456 / CBS 421 / NBRC 0211 / NRRL Y-12639)</name>
    <name type="common">Saccharomyces dairenensis</name>
    <dbReference type="NCBI Taxonomy" id="1071378"/>
    <lineage>
        <taxon>Eukaryota</taxon>
        <taxon>Fungi</taxon>
        <taxon>Dikarya</taxon>
        <taxon>Ascomycota</taxon>
        <taxon>Saccharomycotina</taxon>
        <taxon>Saccharomycetes</taxon>
        <taxon>Saccharomycetales</taxon>
        <taxon>Saccharomycetaceae</taxon>
        <taxon>Naumovozyma</taxon>
    </lineage>
</organism>
<dbReference type="PANTHER" id="PTHR12774:SF2">
    <property type="entry name" value="PEROXISOMAL BIOGENESIS FACTOR 19"/>
    <property type="match status" value="1"/>
</dbReference>
<accession>G0WAE0</accession>
<feature type="compositionally biased region" description="Low complexity" evidence="1">
    <location>
        <begin position="145"/>
        <end position="158"/>
    </location>
</feature>
<evidence type="ECO:0000313" key="3">
    <source>
        <dbReference type="Proteomes" id="UP000000689"/>
    </source>
</evidence>
<dbReference type="InterPro" id="IPR006708">
    <property type="entry name" value="Pex19"/>
</dbReference>
<protein>
    <submittedName>
        <fullName evidence="2">Uncharacterized protein</fullName>
    </submittedName>
</protein>
<dbReference type="GO" id="GO:0045046">
    <property type="term" value="P:protein import into peroxisome membrane"/>
    <property type="evidence" value="ECO:0007669"/>
    <property type="project" value="EnsemblFungi"/>
</dbReference>
<evidence type="ECO:0000256" key="1">
    <source>
        <dbReference type="SAM" id="MobiDB-lite"/>
    </source>
</evidence>
<sequence>MSTHFSDEEEYDDLDDLLDEDPATLDQSDIKVKLNNTDSKDSINVINDNDKEEEKTRSISEKVEDNATIDNGTTNARSNANNKEVQNMIDEFAGLMKNQKKSQDESKNGDIDEEEDAKLMEKFTNVLNTLDNVTKHPQTSVKNDNTTTTTTTTTATNNVMGNDKEDDEEGGFHKIVSKTLDRLKENDKKINDKLSDENNGGKKNKNVSSSENGNPDDILSSLLDQLVQGGEQGEGDIGEDGMDNAILNILNQMSSKEVLHQPMKEMYLEFDEWFKDHREEEEFKDKIVTYDKQYLIIGKIVTLYEKDDYTNDLYRDEITNLLDELEQLGDTPVGNVNAGAANGSSNNNTTMDDFSKLLNIDGLGDDNMDGFDEKLKDTCNQQ</sequence>
<reference evidence="2 3" key="1">
    <citation type="journal article" date="2011" name="Proc. Natl. Acad. Sci. U.S.A.">
        <title>Evolutionary erosion of yeast sex chromosomes by mating-type switching accidents.</title>
        <authorList>
            <person name="Gordon J.L."/>
            <person name="Armisen D."/>
            <person name="Proux-Wera E."/>
            <person name="Oheigeartaigh S.S."/>
            <person name="Byrne K.P."/>
            <person name="Wolfe K.H."/>
        </authorList>
    </citation>
    <scope>NUCLEOTIDE SEQUENCE [LARGE SCALE GENOMIC DNA]</scope>
    <source>
        <strain evidence="3">ATCC 10597 / BCRC 20456 / CBS 421 / NBRC 0211 / NRRL Y-12639</strain>
    </source>
</reference>
<feature type="compositionally biased region" description="Polar residues" evidence="1">
    <location>
        <begin position="135"/>
        <end position="144"/>
    </location>
</feature>
<dbReference type="KEGG" id="ndi:NDAI_0D04370"/>
<dbReference type="PANTHER" id="PTHR12774">
    <property type="entry name" value="PEROXISOMAL BIOGENESIS FACTOR 19"/>
    <property type="match status" value="1"/>
</dbReference>
<evidence type="ECO:0000313" key="2">
    <source>
        <dbReference type="EMBL" id="CCD24751.1"/>
    </source>
</evidence>
<dbReference type="GO" id="GO:0050821">
    <property type="term" value="P:protein stabilization"/>
    <property type="evidence" value="ECO:0007669"/>
    <property type="project" value="EnsemblFungi"/>
</dbReference>
<feature type="region of interest" description="Disordered" evidence="1">
    <location>
        <begin position="187"/>
        <end position="218"/>
    </location>
</feature>
<dbReference type="HOGENOM" id="CLU_863835_0_0_1"/>
<dbReference type="eggNOG" id="KOG3133">
    <property type="taxonomic scope" value="Eukaryota"/>
</dbReference>
<feature type="compositionally biased region" description="Polar residues" evidence="1">
    <location>
        <begin position="68"/>
        <end position="82"/>
    </location>
</feature>
<dbReference type="Proteomes" id="UP000000689">
    <property type="component" value="Chromosome 4"/>
</dbReference>
<proteinExistence type="predicted"/>
<dbReference type="GO" id="GO:0032581">
    <property type="term" value="P:ER-dependent peroxisome organization"/>
    <property type="evidence" value="ECO:0007669"/>
    <property type="project" value="EnsemblFungi"/>
</dbReference>
<dbReference type="STRING" id="1071378.G0WAE0"/>
<feature type="compositionally biased region" description="Basic and acidic residues" evidence="1">
    <location>
        <begin position="48"/>
        <end position="65"/>
    </location>
</feature>
<dbReference type="GO" id="GO:0005778">
    <property type="term" value="C:peroxisomal membrane"/>
    <property type="evidence" value="ECO:0007669"/>
    <property type="project" value="EnsemblFungi"/>
</dbReference>
<feature type="compositionally biased region" description="Basic and acidic residues" evidence="1">
    <location>
        <begin position="187"/>
        <end position="200"/>
    </location>
</feature>
<dbReference type="AlphaFoldDB" id="G0WAE0"/>
<dbReference type="GO" id="GO:0005829">
    <property type="term" value="C:cytosol"/>
    <property type="evidence" value="ECO:0007669"/>
    <property type="project" value="EnsemblFungi"/>
</dbReference>
<dbReference type="GO" id="GO:0045033">
    <property type="term" value="P:peroxisome inheritance"/>
    <property type="evidence" value="ECO:0007669"/>
    <property type="project" value="EnsemblFungi"/>
</dbReference>
<dbReference type="EMBL" id="HE580270">
    <property type="protein sequence ID" value="CCD24751.1"/>
    <property type="molecule type" value="Genomic_DNA"/>
</dbReference>
<feature type="compositionally biased region" description="Acidic residues" evidence="1">
    <location>
        <begin position="7"/>
        <end position="23"/>
    </location>
</feature>
<dbReference type="OrthoDB" id="21292at2759"/>
<dbReference type="Pfam" id="PF04614">
    <property type="entry name" value="Pex19"/>
    <property type="match status" value="1"/>
</dbReference>
<feature type="region of interest" description="Disordered" evidence="1">
    <location>
        <begin position="1"/>
        <end position="23"/>
    </location>
</feature>
<feature type="compositionally biased region" description="Polar residues" evidence="1">
    <location>
        <begin position="36"/>
        <end position="47"/>
    </location>
</feature>
<dbReference type="Gene3D" id="1.20.120.900">
    <property type="entry name" value="Pex19, mPTS binding domain"/>
    <property type="match status" value="1"/>
</dbReference>
<gene>
    <name evidence="2" type="primary">NDAI0D04370</name>
    <name evidence="2" type="ordered locus">NDAI_0D04370</name>
</gene>
<feature type="region of interest" description="Disordered" evidence="1">
    <location>
        <begin position="36"/>
        <end position="82"/>
    </location>
</feature>
<dbReference type="GO" id="GO:0032527">
    <property type="term" value="P:protein exit from endoplasmic reticulum"/>
    <property type="evidence" value="ECO:0007669"/>
    <property type="project" value="EnsemblFungi"/>
</dbReference>
<dbReference type="GO" id="GO:1990429">
    <property type="term" value="C:peroxisomal importomer complex"/>
    <property type="evidence" value="ECO:0007669"/>
    <property type="project" value="EnsemblFungi"/>
</dbReference>
<feature type="region of interest" description="Disordered" evidence="1">
    <location>
        <begin position="135"/>
        <end position="172"/>
    </location>
</feature>
<dbReference type="RefSeq" id="XP_003669994.1">
    <property type="nucleotide sequence ID" value="XM_003669946.1"/>
</dbReference>
<keyword evidence="3" id="KW-1185">Reference proteome</keyword>
<dbReference type="GeneID" id="11495051"/>
<dbReference type="OMA" id="YEPMREM"/>
<dbReference type="GO" id="GO:0005783">
    <property type="term" value="C:endoplasmic reticulum"/>
    <property type="evidence" value="ECO:0007669"/>
    <property type="project" value="EnsemblFungi"/>
</dbReference>